<dbReference type="Proteomes" id="UP000054350">
    <property type="component" value="Unassembled WGS sequence"/>
</dbReference>
<proteinExistence type="predicted"/>
<feature type="compositionally biased region" description="Gly residues" evidence="1">
    <location>
        <begin position="13"/>
        <end position="22"/>
    </location>
</feature>
<protein>
    <submittedName>
        <fullName evidence="2">Uncharacterized protein</fullName>
    </submittedName>
</protein>
<keyword evidence="3" id="KW-1185">Reference proteome</keyword>
<gene>
    <name evidence="2" type="ORF">AMAG_12462</name>
</gene>
<organism evidence="2 3">
    <name type="scientific">Allomyces macrogynus (strain ATCC 38327)</name>
    <name type="common">Allomyces javanicus var. macrogynus</name>
    <dbReference type="NCBI Taxonomy" id="578462"/>
    <lineage>
        <taxon>Eukaryota</taxon>
        <taxon>Fungi</taxon>
        <taxon>Fungi incertae sedis</taxon>
        <taxon>Blastocladiomycota</taxon>
        <taxon>Blastocladiomycetes</taxon>
        <taxon>Blastocladiales</taxon>
        <taxon>Blastocladiaceae</taxon>
        <taxon>Allomyces</taxon>
    </lineage>
</organism>
<accession>A0A0L0SZ08</accession>
<reference evidence="3" key="2">
    <citation type="submission" date="2009-11" db="EMBL/GenBank/DDBJ databases">
        <title>The Genome Sequence of Allomyces macrogynus strain ATCC 38327.</title>
        <authorList>
            <consortium name="The Broad Institute Genome Sequencing Platform"/>
            <person name="Russ C."/>
            <person name="Cuomo C."/>
            <person name="Shea T."/>
            <person name="Young S.K."/>
            <person name="Zeng Q."/>
            <person name="Koehrsen M."/>
            <person name="Haas B."/>
            <person name="Borodovsky M."/>
            <person name="Guigo R."/>
            <person name="Alvarado L."/>
            <person name="Berlin A."/>
            <person name="Borenstein D."/>
            <person name="Chen Z."/>
            <person name="Engels R."/>
            <person name="Freedman E."/>
            <person name="Gellesch M."/>
            <person name="Goldberg J."/>
            <person name="Griggs A."/>
            <person name="Gujja S."/>
            <person name="Heiman D."/>
            <person name="Hepburn T."/>
            <person name="Howarth C."/>
            <person name="Jen D."/>
            <person name="Larson L."/>
            <person name="Lewis B."/>
            <person name="Mehta T."/>
            <person name="Park D."/>
            <person name="Pearson M."/>
            <person name="Roberts A."/>
            <person name="Saif S."/>
            <person name="Shenoy N."/>
            <person name="Sisk P."/>
            <person name="Stolte C."/>
            <person name="Sykes S."/>
            <person name="Walk T."/>
            <person name="White J."/>
            <person name="Yandava C."/>
            <person name="Burger G."/>
            <person name="Gray M.W."/>
            <person name="Holland P.W.H."/>
            <person name="King N."/>
            <person name="Lang F.B.F."/>
            <person name="Roger A.J."/>
            <person name="Ruiz-Trillo I."/>
            <person name="Lander E."/>
            <person name="Nusbaum C."/>
        </authorList>
    </citation>
    <scope>NUCLEOTIDE SEQUENCE [LARGE SCALE GENOMIC DNA]</scope>
    <source>
        <strain evidence="3">ATCC 38327</strain>
    </source>
</reference>
<evidence type="ECO:0000256" key="1">
    <source>
        <dbReference type="SAM" id="MobiDB-lite"/>
    </source>
</evidence>
<evidence type="ECO:0000313" key="3">
    <source>
        <dbReference type="Proteomes" id="UP000054350"/>
    </source>
</evidence>
<name>A0A0L0SZ08_ALLM3</name>
<feature type="region of interest" description="Disordered" evidence="1">
    <location>
        <begin position="1"/>
        <end position="50"/>
    </location>
</feature>
<feature type="compositionally biased region" description="Basic and acidic residues" evidence="1">
    <location>
        <begin position="30"/>
        <end position="50"/>
    </location>
</feature>
<dbReference type="VEuPathDB" id="FungiDB:AMAG_12462"/>
<evidence type="ECO:0000313" key="2">
    <source>
        <dbReference type="EMBL" id="KNE67732.1"/>
    </source>
</evidence>
<reference evidence="2 3" key="1">
    <citation type="submission" date="2009-11" db="EMBL/GenBank/DDBJ databases">
        <title>Annotation of Allomyces macrogynus ATCC 38327.</title>
        <authorList>
            <consortium name="The Broad Institute Genome Sequencing Platform"/>
            <person name="Russ C."/>
            <person name="Cuomo C."/>
            <person name="Burger G."/>
            <person name="Gray M.W."/>
            <person name="Holland P.W.H."/>
            <person name="King N."/>
            <person name="Lang F.B.F."/>
            <person name="Roger A.J."/>
            <person name="Ruiz-Trillo I."/>
            <person name="Young S.K."/>
            <person name="Zeng Q."/>
            <person name="Gargeya S."/>
            <person name="Fitzgerald M."/>
            <person name="Haas B."/>
            <person name="Abouelleil A."/>
            <person name="Alvarado L."/>
            <person name="Arachchi H.M."/>
            <person name="Berlin A."/>
            <person name="Chapman S.B."/>
            <person name="Gearin G."/>
            <person name="Goldberg J."/>
            <person name="Griggs A."/>
            <person name="Gujja S."/>
            <person name="Hansen M."/>
            <person name="Heiman D."/>
            <person name="Howarth C."/>
            <person name="Larimer J."/>
            <person name="Lui A."/>
            <person name="MacDonald P.J.P."/>
            <person name="McCowen C."/>
            <person name="Montmayeur A."/>
            <person name="Murphy C."/>
            <person name="Neiman D."/>
            <person name="Pearson M."/>
            <person name="Priest M."/>
            <person name="Roberts A."/>
            <person name="Saif S."/>
            <person name="Shea T."/>
            <person name="Sisk P."/>
            <person name="Stolte C."/>
            <person name="Sykes S."/>
            <person name="Wortman J."/>
            <person name="Nusbaum C."/>
            <person name="Birren B."/>
        </authorList>
    </citation>
    <scope>NUCLEOTIDE SEQUENCE [LARGE SCALE GENOMIC DNA]</scope>
    <source>
        <strain evidence="2 3">ATCC 38327</strain>
    </source>
</reference>
<feature type="compositionally biased region" description="Basic and acidic residues" evidence="1">
    <location>
        <begin position="75"/>
        <end position="84"/>
    </location>
</feature>
<feature type="compositionally biased region" description="Polar residues" evidence="1">
    <location>
        <begin position="128"/>
        <end position="138"/>
    </location>
</feature>
<dbReference type="EMBL" id="GG745354">
    <property type="protein sequence ID" value="KNE67732.1"/>
    <property type="molecule type" value="Genomic_DNA"/>
</dbReference>
<feature type="region of interest" description="Disordered" evidence="1">
    <location>
        <begin position="128"/>
        <end position="157"/>
    </location>
</feature>
<sequence>MAETVYAPREWAGHGGVGGDLGGDTRTASARHDDGIRDDVTTRPRADHSAGWRDRHALGLVAPVESATAGAALWDQRDPRERGDPPQPHSARWPPAPAETMHHVPPAPAWNQGHRMENDVGGQWPRPTTTTWHSPAHQTTHEHVPPHHGGQDGSHWQSAHDNNSYVVVSLMVAVLPCWMSCRCHY</sequence>
<feature type="region of interest" description="Disordered" evidence="1">
    <location>
        <begin position="71"/>
        <end position="102"/>
    </location>
</feature>
<dbReference type="AlphaFoldDB" id="A0A0L0SZ08"/>